<reference evidence="1 2" key="1">
    <citation type="submission" date="2018-06" db="EMBL/GenBank/DDBJ databases">
        <title>OYT1 Genome Sequencing.</title>
        <authorList>
            <person name="Kato S."/>
            <person name="Itoh T."/>
            <person name="Ohkuma M."/>
        </authorList>
    </citation>
    <scope>NUCLEOTIDE SEQUENCE [LARGE SCALE GENOMIC DNA]</scope>
    <source>
        <strain evidence="1 2">OYT1</strain>
    </source>
</reference>
<name>A0A2Z6GBA5_9PROT</name>
<dbReference type="AlphaFoldDB" id="A0A2Z6GBA5"/>
<evidence type="ECO:0000313" key="1">
    <source>
        <dbReference type="EMBL" id="BBE50737.1"/>
    </source>
</evidence>
<protein>
    <submittedName>
        <fullName evidence="1">Uncharacterized protein</fullName>
    </submittedName>
</protein>
<sequence length="171" mass="18811">MTTLAQQQERADRLVVVTQNIGFALWQLQELEGVAAGYFVLLVQAQKDIGLAAGNALVEKAQAKTFGATLHKIAKAGLISPEMEGRFEKILAERNWLVHRSRAESRNAIHNAKAMSVLVVRLEAMANEALALLKHIDGETTSFVQQHGVSTDYVAQVSKQLLEQWHAADVL</sequence>
<proteinExistence type="predicted"/>
<dbReference type="RefSeq" id="WP_062627510.1">
    <property type="nucleotide sequence ID" value="NZ_AP018738.1"/>
</dbReference>
<dbReference type="Proteomes" id="UP000033070">
    <property type="component" value="Chromosome"/>
</dbReference>
<dbReference type="OrthoDB" id="9157187at2"/>
<accession>A0A2Z6GBA5</accession>
<evidence type="ECO:0000313" key="2">
    <source>
        <dbReference type="Proteomes" id="UP000033070"/>
    </source>
</evidence>
<organism evidence="1 2">
    <name type="scientific">Ferriphaselus amnicola</name>
    <dbReference type="NCBI Taxonomy" id="1188319"/>
    <lineage>
        <taxon>Bacteria</taxon>
        <taxon>Pseudomonadati</taxon>
        <taxon>Pseudomonadota</taxon>
        <taxon>Betaproteobacteria</taxon>
        <taxon>Nitrosomonadales</taxon>
        <taxon>Gallionellaceae</taxon>
        <taxon>Ferriphaselus</taxon>
    </lineage>
</organism>
<dbReference type="KEGG" id="fam:OYT1_ch1177"/>
<keyword evidence="2" id="KW-1185">Reference proteome</keyword>
<dbReference type="EMBL" id="AP018738">
    <property type="protein sequence ID" value="BBE50737.1"/>
    <property type="molecule type" value="Genomic_DNA"/>
</dbReference>
<gene>
    <name evidence="1" type="ORF">OYT1_ch1177</name>
</gene>